<evidence type="ECO:0008006" key="3">
    <source>
        <dbReference type="Google" id="ProtNLM"/>
    </source>
</evidence>
<dbReference type="EMBL" id="CAJQYY010000009">
    <property type="protein sequence ID" value="CAG4895608.1"/>
    <property type="molecule type" value="Genomic_DNA"/>
</dbReference>
<comment type="caution">
    <text evidence="1">The sequence shown here is derived from an EMBL/GenBank/DDBJ whole genome shotgun (WGS) entry which is preliminary data.</text>
</comment>
<name>A0ABM8U2J0_9BURK</name>
<reference evidence="1 2" key="1">
    <citation type="submission" date="2021-04" db="EMBL/GenBank/DDBJ databases">
        <authorList>
            <person name="Vanwijnsberghe S."/>
        </authorList>
    </citation>
    <scope>NUCLEOTIDE SEQUENCE [LARGE SCALE GENOMIC DNA]</scope>
    <source>
        <strain evidence="1 2">LMG 32171</strain>
    </source>
</reference>
<organism evidence="1 2">
    <name type="scientific">Paraburkholderia gardini</name>
    <dbReference type="NCBI Taxonomy" id="2823469"/>
    <lineage>
        <taxon>Bacteria</taxon>
        <taxon>Pseudomonadati</taxon>
        <taxon>Pseudomonadota</taxon>
        <taxon>Betaproteobacteria</taxon>
        <taxon>Burkholderiales</taxon>
        <taxon>Burkholderiaceae</taxon>
        <taxon>Paraburkholderia</taxon>
    </lineage>
</organism>
<proteinExistence type="predicted"/>
<evidence type="ECO:0000313" key="1">
    <source>
        <dbReference type="EMBL" id="CAG4895608.1"/>
    </source>
</evidence>
<evidence type="ECO:0000313" key="2">
    <source>
        <dbReference type="Proteomes" id="UP000789752"/>
    </source>
</evidence>
<keyword evidence="2" id="KW-1185">Reference proteome</keyword>
<dbReference type="Proteomes" id="UP000789752">
    <property type="component" value="Unassembled WGS sequence"/>
</dbReference>
<dbReference type="Gene3D" id="1.10.260.40">
    <property type="entry name" value="lambda repressor-like DNA-binding domains"/>
    <property type="match status" value="1"/>
</dbReference>
<gene>
    <name evidence="1" type="ORF">R54767_01974</name>
</gene>
<dbReference type="RefSeq" id="WP_228977490.1">
    <property type="nucleotide sequence ID" value="NZ_CAJQYY010000009.1"/>
</dbReference>
<dbReference type="SUPFAM" id="SSF47413">
    <property type="entry name" value="lambda repressor-like DNA-binding domains"/>
    <property type="match status" value="1"/>
</dbReference>
<protein>
    <recommendedName>
        <fullName evidence="3">Helix-turn-helix protein</fullName>
    </recommendedName>
</protein>
<sequence length="109" mass="12204">MVNDLLDHRDPCFASDLQRLRMQKGMSEEELGEGISRDAQCIRGYESAAVVPQDWTVQELNRILLGRDRAGSTDKNTTADELPYFGVKSIPDDVLAAEVHRRLVSRSGD</sequence>
<accession>A0ABM8U2J0</accession>
<dbReference type="InterPro" id="IPR010982">
    <property type="entry name" value="Lambda_DNA-bd_dom_sf"/>
</dbReference>